<dbReference type="AlphaFoldDB" id="A0A1F6G0F0"/>
<organism evidence="1 2">
    <name type="scientific">Candidatus Kuenenbacteria bacterium RIFCSPLOWO2_12_FULL_42_13</name>
    <dbReference type="NCBI Taxonomy" id="1798565"/>
    <lineage>
        <taxon>Bacteria</taxon>
        <taxon>Candidatus Kueneniibacteriota</taxon>
    </lineage>
</organism>
<evidence type="ECO:0000313" key="1">
    <source>
        <dbReference type="EMBL" id="OGG91595.1"/>
    </source>
</evidence>
<evidence type="ECO:0000313" key="2">
    <source>
        <dbReference type="Proteomes" id="UP000177320"/>
    </source>
</evidence>
<dbReference type="EMBL" id="MFNA01000039">
    <property type="protein sequence ID" value="OGG91595.1"/>
    <property type="molecule type" value="Genomic_DNA"/>
</dbReference>
<protein>
    <submittedName>
        <fullName evidence="1">Uncharacterized protein</fullName>
    </submittedName>
</protein>
<reference evidence="1 2" key="1">
    <citation type="journal article" date="2016" name="Nat. Commun.">
        <title>Thousands of microbial genomes shed light on interconnected biogeochemical processes in an aquifer system.</title>
        <authorList>
            <person name="Anantharaman K."/>
            <person name="Brown C.T."/>
            <person name="Hug L.A."/>
            <person name="Sharon I."/>
            <person name="Castelle C.J."/>
            <person name="Probst A.J."/>
            <person name="Thomas B.C."/>
            <person name="Singh A."/>
            <person name="Wilkins M.J."/>
            <person name="Karaoz U."/>
            <person name="Brodie E.L."/>
            <person name="Williams K.H."/>
            <person name="Hubbard S.S."/>
            <person name="Banfield J.F."/>
        </authorList>
    </citation>
    <scope>NUCLEOTIDE SEQUENCE [LARGE SCALE GENOMIC DNA]</scope>
</reference>
<sequence>MKAVFFTSGQKFIHQINIVVVGFGKIKKTQALGFFYKGSRRQAAVRGDGVAVQVKIHKNKKSRNHMALRPKQKVKSAKYQIKLFPLAEGACLPPACRLPAGRQGRQGRQGEAGIALRAKNTKIQEQIILKLKI</sequence>
<dbReference type="Proteomes" id="UP000177320">
    <property type="component" value="Unassembled WGS sequence"/>
</dbReference>
<gene>
    <name evidence="1" type="ORF">A3H03_02655</name>
</gene>
<comment type="caution">
    <text evidence="1">The sequence shown here is derived from an EMBL/GenBank/DDBJ whole genome shotgun (WGS) entry which is preliminary data.</text>
</comment>
<proteinExistence type="predicted"/>
<name>A0A1F6G0F0_9BACT</name>
<accession>A0A1F6G0F0</accession>